<dbReference type="Gene3D" id="3.30.1360.40">
    <property type="match status" value="1"/>
</dbReference>
<evidence type="ECO:0000256" key="2">
    <source>
        <dbReference type="ARBA" id="ARBA00022917"/>
    </source>
</evidence>
<dbReference type="PANTHER" id="PTHR20982:SF3">
    <property type="entry name" value="MITOCHONDRIAL RIBOSOME RECYCLING FACTOR PSEUDO 1"/>
    <property type="match status" value="1"/>
</dbReference>
<dbReference type="InterPro" id="IPR023584">
    <property type="entry name" value="Ribosome_recyc_fac_dom"/>
</dbReference>
<comment type="caution">
    <text evidence="5">The sequence shown here is derived from an EMBL/GenBank/DDBJ whole genome shotgun (WGS) entry which is preliminary data.</text>
</comment>
<protein>
    <submittedName>
        <fullName evidence="5">Ribosome recycling factor</fullName>
    </submittedName>
</protein>
<proteinExistence type="inferred from homology"/>
<dbReference type="InterPro" id="IPR002661">
    <property type="entry name" value="Ribosome_recyc_fac"/>
</dbReference>
<dbReference type="SUPFAM" id="SSF55194">
    <property type="entry name" value="Ribosome recycling factor, RRF"/>
    <property type="match status" value="1"/>
</dbReference>
<comment type="similarity">
    <text evidence="1">Belongs to the RRF family.</text>
</comment>
<dbReference type="Gene3D" id="1.10.132.20">
    <property type="entry name" value="Ribosome-recycling factor"/>
    <property type="match status" value="1"/>
</dbReference>
<feature type="coiled-coil region" evidence="3">
    <location>
        <begin position="131"/>
        <end position="183"/>
    </location>
</feature>
<dbReference type="FunFam" id="3.30.1360.40:FF:000001">
    <property type="entry name" value="Ribosome-recycling factor"/>
    <property type="match status" value="1"/>
</dbReference>
<evidence type="ECO:0000313" key="6">
    <source>
        <dbReference type="Proteomes" id="UP000178796"/>
    </source>
</evidence>
<organism evidence="5 6">
    <name type="scientific">Candidatus Liptonbacteria bacterium RIFCSPHIGHO2_12_FULL_60_13</name>
    <dbReference type="NCBI Taxonomy" id="1798648"/>
    <lineage>
        <taxon>Bacteria</taxon>
        <taxon>Candidatus Liptoniibacteriota</taxon>
    </lineage>
</organism>
<dbReference type="Pfam" id="PF01765">
    <property type="entry name" value="RRF"/>
    <property type="match status" value="1"/>
</dbReference>
<evidence type="ECO:0000256" key="3">
    <source>
        <dbReference type="SAM" id="Coils"/>
    </source>
</evidence>
<accession>A0A1G2CB07</accession>
<evidence type="ECO:0000256" key="1">
    <source>
        <dbReference type="ARBA" id="ARBA00005912"/>
    </source>
</evidence>
<dbReference type="AlphaFoldDB" id="A0A1G2CB07"/>
<gene>
    <name evidence="5" type="ORF">A3E09_02165</name>
</gene>
<name>A0A1G2CB07_9BACT</name>
<reference evidence="5 6" key="1">
    <citation type="journal article" date="2016" name="Nat. Commun.">
        <title>Thousands of microbial genomes shed light on interconnected biogeochemical processes in an aquifer system.</title>
        <authorList>
            <person name="Anantharaman K."/>
            <person name="Brown C.T."/>
            <person name="Hug L.A."/>
            <person name="Sharon I."/>
            <person name="Castelle C.J."/>
            <person name="Probst A.J."/>
            <person name="Thomas B.C."/>
            <person name="Singh A."/>
            <person name="Wilkins M.J."/>
            <person name="Karaoz U."/>
            <person name="Brodie E.L."/>
            <person name="Williams K.H."/>
            <person name="Hubbard S.S."/>
            <person name="Banfield J.F."/>
        </authorList>
    </citation>
    <scope>NUCLEOTIDE SEQUENCE [LARGE SCALE GENOMIC DNA]</scope>
</reference>
<sequence length="183" mass="20679">MDDIVKNLETQVKDAVLRVKQDFLGVRTNRPTTEPVSNIQVEYYGQMLPIRQLGSIAIIPPREIAVTFWDKNAVGPAEKAIRESNLGLSPSIDGTTIRLAFPSLTDERRAELVKLVKQQAEEGRIRIRSHRDEAMKRINQAEGEKKISEDQKFSQKDRAQKAVDAANAEIEKLLVEKSKEISE</sequence>
<keyword evidence="3" id="KW-0175">Coiled coil</keyword>
<dbReference type="InterPro" id="IPR036191">
    <property type="entry name" value="RRF_sf"/>
</dbReference>
<evidence type="ECO:0000259" key="4">
    <source>
        <dbReference type="Pfam" id="PF01765"/>
    </source>
</evidence>
<feature type="domain" description="Ribosome recycling factor" evidence="4">
    <location>
        <begin position="20"/>
        <end position="181"/>
    </location>
</feature>
<dbReference type="PANTHER" id="PTHR20982">
    <property type="entry name" value="RIBOSOME RECYCLING FACTOR"/>
    <property type="match status" value="1"/>
</dbReference>
<dbReference type="GO" id="GO:0006412">
    <property type="term" value="P:translation"/>
    <property type="evidence" value="ECO:0007669"/>
    <property type="project" value="UniProtKB-KW"/>
</dbReference>
<dbReference type="Proteomes" id="UP000178796">
    <property type="component" value="Unassembled WGS sequence"/>
</dbReference>
<keyword evidence="2" id="KW-0648">Protein biosynthesis</keyword>
<evidence type="ECO:0000313" key="5">
    <source>
        <dbReference type="EMBL" id="OGY98351.1"/>
    </source>
</evidence>
<dbReference type="EMBL" id="MHKY01000036">
    <property type="protein sequence ID" value="OGY98351.1"/>
    <property type="molecule type" value="Genomic_DNA"/>
</dbReference>
<dbReference type="NCBIfam" id="TIGR00496">
    <property type="entry name" value="frr"/>
    <property type="match status" value="1"/>
</dbReference>
<dbReference type="GO" id="GO:0043023">
    <property type="term" value="F:ribosomal large subunit binding"/>
    <property type="evidence" value="ECO:0007669"/>
    <property type="project" value="TreeGrafter"/>
</dbReference>